<sequence length="538" mass="60232">MPTTNQNTKSTNRNRSLNNTPMLNLPPDLQVNVLTYLRAYDLSALQKTCTFYARPELIDSVVSHFADNIYPSQWTLGFASPPESAAKPGKNPHGKKSINKTNSQKPTYTFEHLRNMELLVVARALNSPEPSGNGFFISKSWCKTALRWLEVQQEQTTIPKPKKLSKKKQRLRDRKMSDASPPWSNANIDLLCEHHNLQRCSSGKSARARRRLLDRQAWKILKKLYPDSTQLDSCLGECLQCTLELETMKKNEADRIEEAKIERKLPLADEDVRRFYTRRTGVPSQCINPTASLGQTPLVHGNYYVLPRGWCHAWRRYIKTGEGGSCAPPDAASLLCHAHRLALVPPHLESYLYGENIELLNPSGDLVPGPPPDVTASPVRERPIAQPAAAPGLIPGQGPDPETLAALQAAGLGDQVSHQLSMFRELEDNHRREVEENQRAAASAGITSKNELLDCENYAVVEILTEKEYRALESCWGSDHGFGLRFGVGETGVTFHTTQTCRECDATGRQHSLHIKNRNRKSIRKSSEKARSPASLEY</sequence>
<feature type="region of interest" description="Disordered" evidence="1">
    <location>
        <begin position="81"/>
        <end position="105"/>
    </location>
</feature>
<evidence type="ECO:0000259" key="2">
    <source>
        <dbReference type="PROSITE" id="PS50181"/>
    </source>
</evidence>
<feature type="region of interest" description="Disordered" evidence="1">
    <location>
        <begin position="513"/>
        <end position="538"/>
    </location>
</feature>
<name>A0A7S2YQC7_9STRA</name>
<feature type="region of interest" description="Disordered" evidence="1">
    <location>
        <begin position="157"/>
        <end position="180"/>
    </location>
</feature>
<feature type="compositionally biased region" description="Basic residues" evidence="1">
    <location>
        <begin position="513"/>
        <end position="524"/>
    </location>
</feature>
<proteinExistence type="predicted"/>
<reference evidence="3" key="1">
    <citation type="submission" date="2021-01" db="EMBL/GenBank/DDBJ databases">
        <authorList>
            <person name="Corre E."/>
            <person name="Pelletier E."/>
            <person name="Niang G."/>
            <person name="Scheremetjew M."/>
            <person name="Finn R."/>
            <person name="Kale V."/>
            <person name="Holt S."/>
            <person name="Cochrane G."/>
            <person name="Meng A."/>
            <person name="Brown T."/>
            <person name="Cohen L."/>
        </authorList>
    </citation>
    <scope>NUCLEOTIDE SEQUENCE</scope>
    <source>
        <strain evidence="3">CCMP125</strain>
    </source>
</reference>
<dbReference type="AlphaFoldDB" id="A0A7S2YQC7"/>
<dbReference type="InterPro" id="IPR036047">
    <property type="entry name" value="F-box-like_dom_sf"/>
</dbReference>
<protein>
    <recommendedName>
        <fullName evidence="2">F-box domain-containing protein</fullName>
    </recommendedName>
</protein>
<feature type="domain" description="F-box" evidence="2">
    <location>
        <begin position="19"/>
        <end position="73"/>
    </location>
</feature>
<dbReference type="EMBL" id="HBHT01036069">
    <property type="protein sequence ID" value="CAD9989197.1"/>
    <property type="molecule type" value="Transcribed_RNA"/>
</dbReference>
<organism evidence="3">
    <name type="scientific">Entomoneis paludosa</name>
    <dbReference type="NCBI Taxonomy" id="265537"/>
    <lineage>
        <taxon>Eukaryota</taxon>
        <taxon>Sar</taxon>
        <taxon>Stramenopiles</taxon>
        <taxon>Ochrophyta</taxon>
        <taxon>Bacillariophyta</taxon>
        <taxon>Bacillariophyceae</taxon>
        <taxon>Bacillariophycidae</taxon>
        <taxon>Entomoneidaceae</taxon>
        <taxon>Entomoneis</taxon>
    </lineage>
</organism>
<accession>A0A7S2YQC7</accession>
<feature type="compositionally biased region" description="Basic residues" evidence="1">
    <location>
        <begin position="160"/>
        <end position="173"/>
    </location>
</feature>
<dbReference type="PROSITE" id="PS50181">
    <property type="entry name" value="FBOX"/>
    <property type="match status" value="1"/>
</dbReference>
<dbReference type="InterPro" id="IPR001810">
    <property type="entry name" value="F-box_dom"/>
</dbReference>
<gene>
    <name evidence="3" type="ORF">APAL1065_LOCUS24247</name>
</gene>
<feature type="compositionally biased region" description="Polar residues" evidence="1">
    <location>
        <begin position="1"/>
        <end position="22"/>
    </location>
</feature>
<evidence type="ECO:0000256" key="1">
    <source>
        <dbReference type="SAM" id="MobiDB-lite"/>
    </source>
</evidence>
<evidence type="ECO:0000313" key="3">
    <source>
        <dbReference type="EMBL" id="CAD9989197.1"/>
    </source>
</evidence>
<dbReference type="SUPFAM" id="SSF81383">
    <property type="entry name" value="F-box domain"/>
    <property type="match status" value="1"/>
</dbReference>
<feature type="region of interest" description="Disordered" evidence="1">
    <location>
        <begin position="1"/>
        <end position="23"/>
    </location>
</feature>